<dbReference type="EC" id="2.3.3.16" evidence="3"/>
<dbReference type="InterPro" id="IPR036969">
    <property type="entry name" value="Citrate_synthase_sf"/>
</dbReference>
<evidence type="ECO:0000313" key="7">
    <source>
        <dbReference type="Proteomes" id="UP000542125"/>
    </source>
</evidence>
<evidence type="ECO:0000256" key="2">
    <source>
        <dbReference type="ARBA" id="ARBA00010566"/>
    </source>
</evidence>
<evidence type="ECO:0000259" key="5">
    <source>
        <dbReference type="Pfam" id="PF12728"/>
    </source>
</evidence>
<dbReference type="InterPro" id="IPR016142">
    <property type="entry name" value="Citrate_synth-like_lrg_a-sub"/>
</dbReference>
<sequence length="420" mass="44725">MPPDDAARIYLTSAEATALLGIRIQTLYAYVSKGLIRSVKQVGTKERLYRRDDILRVQARSMARSGHGAVAGAALQWGEPVVPTSITELTPEGPRYRGRLAMDLAVSGGSFEAVAELLWTGLWHPDIAWPRRALPPSVATAIAPVLSVPQGNGELAEILAMVVLRLGLARGTVEERIVGGQTQDAAREIITAMAGCFGMIGPARSFHRGGRGSVAQRLLEAMGVDAHAANVHALQVVLVLFADHELSSSTFVARVAASVGASLHSCVSAALCSASGVELSRNYDRIEDFLHAGASRPALMKRAVALHQQGLGVPGFSHPLYPEGDARAVGLLAIARERSDGNKRLRMLLDFVDQVSQDMGLPPRHELGALAVAQAIGLPRYSTGAVFMLARTAGWVAHVQEQRRAGQMIRPRAKFVAAGA</sequence>
<dbReference type="GO" id="GO:0006099">
    <property type="term" value="P:tricarboxylic acid cycle"/>
    <property type="evidence" value="ECO:0007669"/>
    <property type="project" value="UniProtKB-UniPathway"/>
</dbReference>
<dbReference type="Gene3D" id="1.10.1660.10">
    <property type="match status" value="1"/>
</dbReference>
<comment type="caution">
    <text evidence="6">The sequence shown here is derived from an EMBL/GenBank/DDBJ whole genome shotgun (WGS) entry which is preliminary data.</text>
</comment>
<evidence type="ECO:0000313" key="6">
    <source>
        <dbReference type="EMBL" id="NYE84082.1"/>
    </source>
</evidence>
<dbReference type="PANTHER" id="PTHR11739">
    <property type="entry name" value="CITRATE SYNTHASE"/>
    <property type="match status" value="1"/>
</dbReference>
<proteinExistence type="inferred from homology"/>
<dbReference type="GO" id="GO:0036440">
    <property type="term" value="F:citrate synthase activity"/>
    <property type="evidence" value="ECO:0007669"/>
    <property type="project" value="UniProtKB-EC"/>
</dbReference>
<keyword evidence="6" id="KW-0012">Acyltransferase</keyword>
<accession>A0A7Y9IVZ1</accession>
<dbReference type="GO" id="GO:0005829">
    <property type="term" value="C:cytosol"/>
    <property type="evidence" value="ECO:0007669"/>
    <property type="project" value="TreeGrafter"/>
</dbReference>
<dbReference type="InterPro" id="IPR016143">
    <property type="entry name" value="Citrate_synth-like_sm_a-sub"/>
</dbReference>
<dbReference type="Gene3D" id="1.10.230.10">
    <property type="entry name" value="Cytochrome P450-Terp, domain 2"/>
    <property type="match status" value="1"/>
</dbReference>
<dbReference type="InterPro" id="IPR002020">
    <property type="entry name" value="Citrate_synthase"/>
</dbReference>
<dbReference type="Proteomes" id="UP000542125">
    <property type="component" value="Unassembled WGS sequence"/>
</dbReference>
<dbReference type="RefSeq" id="WP_179587815.1">
    <property type="nucleotide sequence ID" value="NZ_JACBYR010000001.1"/>
</dbReference>
<dbReference type="GO" id="GO:0005975">
    <property type="term" value="P:carbohydrate metabolic process"/>
    <property type="evidence" value="ECO:0007669"/>
    <property type="project" value="TreeGrafter"/>
</dbReference>
<evidence type="ECO:0000256" key="3">
    <source>
        <dbReference type="ARBA" id="ARBA00012972"/>
    </source>
</evidence>
<keyword evidence="7" id="KW-1185">Reference proteome</keyword>
<dbReference type="AlphaFoldDB" id="A0A7Y9IVZ1"/>
<evidence type="ECO:0000256" key="4">
    <source>
        <dbReference type="ARBA" id="ARBA00022679"/>
    </source>
</evidence>
<feature type="domain" description="Helix-turn-helix" evidence="5">
    <location>
        <begin position="10"/>
        <end position="59"/>
    </location>
</feature>
<dbReference type="InterPro" id="IPR041657">
    <property type="entry name" value="HTH_17"/>
</dbReference>
<organism evidence="6 7">
    <name type="scientific">Pigmentiphaga litoralis</name>
    <dbReference type="NCBI Taxonomy" id="516702"/>
    <lineage>
        <taxon>Bacteria</taxon>
        <taxon>Pseudomonadati</taxon>
        <taxon>Pseudomonadota</taxon>
        <taxon>Betaproteobacteria</taxon>
        <taxon>Burkholderiales</taxon>
        <taxon>Alcaligenaceae</taxon>
        <taxon>Pigmentiphaga</taxon>
    </lineage>
</organism>
<reference evidence="6 7" key="1">
    <citation type="submission" date="2020-07" db="EMBL/GenBank/DDBJ databases">
        <title>Genomic Encyclopedia of Type Strains, Phase IV (KMG-V): Genome sequencing to study the core and pangenomes of soil and plant-associated prokaryotes.</title>
        <authorList>
            <person name="Whitman W."/>
        </authorList>
    </citation>
    <scope>NUCLEOTIDE SEQUENCE [LARGE SCALE GENOMIC DNA]</scope>
    <source>
        <strain evidence="6 7">SAS40</strain>
    </source>
</reference>
<dbReference type="Pfam" id="PF00285">
    <property type="entry name" value="Citrate_synt"/>
    <property type="match status" value="1"/>
</dbReference>
<gene>
    <name evidence="6" type="ORF">FHW18_003353</name>
</gene>
<dbReference type="PANTHER" id="PTHR11739:SF4">
    <property type="entry name" value="CITRATE SYNTHASE, PEROXISOMAL"/>
    <property type="match status" value="1"/>
</dbReference>
<comment type="pathway">
    <text evidence="1">Carbohydrate metabolism; tricarboxylic acid cycle; isocitrate from oxaloacetate: step 1/2.</text>
</comment>
<dbReference type="Pfam" id="PF12728">
    <property type="entry name" value="HTH_17"/>
    <property type="match status" value="1"/>
</dbReference>
<evidence type="ECO:0000256" key="1">
    <source>
        <dbReference type="ARBA" id="ARBA00004751"/>
    </source>
</evidence>
<name>A0A7Y9IVZ1_9BURK</name>
<dbReference type="Gene3D" id="1.10.580.10">
    <property type="entry name" value="Citrate Synthase, domain 1"/>
    <property type="match status" value="1"/>
</dbReference>
<dbReference type="PRINTS" id="PR00143">
    <property type="entry name" value="CITRTSNTHASE"/>
</dbReference>
<keyword evidence="4 6" id="KW-0808">Transferase</keyword>
<comment type="similarity">
    <text evidence="2">Belongs to the citrate synthase family.</text>
</comment>
<dbReference type="UniPathway" id="UPA00223">
    <property type="reaction ID" value="UER00717"/>
</dbReference>
<dbReference type="SUPFAM" id="SSF48256">
    <property type="entry name" value="Citrate synthase"/>
    <property type="match status" value="1"/>
</dbReference>
<dbReference type="EMBL" id="JACBYR010000001">
    <property type="protein sequence ID" value="NYE84082.1"/>
    <property type="molecule type" value="Genomic_DNA"/>
</dbReference>
<protein>
    <recommendedName>
        <fullName evidence="3">citrate synthase (unknown stereospecificity)</fullName>
        <ecNumber evidence="3">2.3.3.16</ecNumber>
    </recommendedName>
</protein>